<dbReference type="Pfam" id="PF19279">
    <property type="entry name" value="YegS_C"/>
    <property type="match status" value="1"/>
</dbReference>
<keyword evidence="4" id="KW-0067">ATP-binding</keyword>
<evidence type="ECO:0000256" key="4">
    <source>
        <dbReference type="ARBA" id="ARBA00022840"/>
    </source>
</evidence>
<protein>
    <recommendedName>
        <fullName evidence="5">DAGKc domain-containing protein</fullName>
    </recommendedName>
</protein>
<dbReference type="InterPro" id="IPR001206">
    <property type="entry name" value="Diacylglycerol_kinase_cat_dom"/>
</dbReference>
<proteinExistence type="predicted"/>
<evidence type="ECO:0000256" key="2">
    <source>
        <dbReference type="ARBA" id="ARBA00022741"/>
    </source>
</evidence>
<reference evidence="6" key="3">
    <citation type="submission" date="2022-06" db="UniProtKB">
        <authorList>
            <consortium name="EnsemblPlants"/>
        </authorList>
    </citation>
    <scope>IDENTIFICATION</scope>
</reference>
<dbReference type="GO" id="GO:0006671">
    <property type="term" value="P:phytosphingosine metabolic process"/>
    <property type="evidence" value="ECO:0007669"/>
    <property type="project" value="EnsemblPlants"/>
</dbReference>
<dbReference type="GO" id="GO:0005524">
    <property type="term" value="F:ATP binding"/>
    <property type="evidence" value="ECO:0007669"/>
    <property type="project" value="UniProtKB-KW"/>
</dbReference>
<dbReference type="Gene3D" id="2.60.200.40">
    <property type="match status" value="1"/>
</dbReference>
<keyword evidence="7" id="KW-1185">Reference proteome</keyword>
<dbReference type="InterPro" id="IPR016064">
    <property type="entry name" value="NAD/diacylglycerol_kinase_sf"/>
</dbReference>
<keyword evidence="2" id="KW-0547">Nucleotide-binding</keyword>
<dbReference type="Proteomes" id="UP000015106">
    <property type="component" value="Chromosome 5"/>
</dbReference>
<dbReference type="SUPFAM" id="SSF111331">
    <property type="entry name" value="NAD kinase/diacylglycerol kinase-like"/>
    <property type="match status" value="1"/>
</dbReference>
<dbReference type="Gene3D" id="3.40.50.10330">
    <property type="entry name" value="Probable inorganic polyphosphate/atp-NAD kinase, domain 1"/>
    <property type="match status" value="1"/>
</dbReference>
<name>A0A8R7UNV4_TRIUA</name>
<dbReference type="Pfam" id="PF00781">
    <property type="entry name" value="DAGK_cat"/>
    <property type="match status" value="1"/>
</dbReference>
<organism evidence="6 7">
    <name type="scientific">Triticum urartu</name>
    <name type="common">Red wild einkorn</name>
    <name type="synonym">Crithodium urartu</name>
    <dbReference type="NCBI Taxonomy" id="4572"/>
    <lineage>
        <taxon>Eukaryota</taxon>
        <taxon>Viridiplantae</taxon>
        <taxon>Streptophyta</taxon>
        <taxon>Embryophyta</taxon>
        <taxon>Tracheophyta</taxon>
        <taxon>Spermatophyta</taxon>
        <taxon>Magnoliopsida</taxon>
        <taxon>Liliopsida</taxon>
        <taxon>Poales</taxon>
        <taxon>Poaceae</taxon>
        <taxon>BOP clade</taxon>
        <taxon>Pooideae</taxon>
        <taxon>Triticodae</taxon>
        <taxon>Triticeae</taxon>
        <taxon>Triticinae</taxon>
        <taxon>Triticum</taxon>
    </lineage>
</organism>
<dbReference type="InterPro" id="IPR045540">
    <property type="entry name" value="YegS/DAGK_C"/>
</dbReference>
<feature type="domain" description="DAGKc" evidence="5">
    <location>
        <begin position="40"/>
        <end position="186"/>
    </location>
</feature>
<reference evidence="7" key="1">
    <citation type="journal article" date="2013" name="Nature">
        <title>Draft genome of the wheat A-genome progenitor Triticum urartu.</title>
        <authorList>
            <person name="Ling H.Q."/>
            <person name="Zhao S."/>
            <person name="Liu D."/>
            <person name="Wang J."/>
            <person name="Sun H."/>
            <person name="Zhang C."/>
            <person name="Fan H."/>
            <person name="Li D."/>
            <person name="Dong L."/>
            <person name="Tao Y."/>
            <person name="Gao C."/>
            <person name="Wu H."/>
            <person name="Li Y."/>
            <person name="Cui Y."/>
            <person name="Guo X."/>
            <person name="Zheng S."/>
            <person name="Wang B."/>
            <person name="Yu K."/>
            <person name="Liang Q."/>
            <person name="Yang W."/>
            <person name="Lou X."/>
            <person name="Chen J."/>
            <person name="Feng M."/>
            <person name="Jian J."/>
            <person name="Zhang X."/>
            <person name="Luo G."/>
            <person name="Jiang Y."/>
            <person name="Liu J."/>
            <person name="Wang Z."/>
            <person name="Sha Y."/>
            <person name="Zhang B."/>
            <person name="Wu H."/>
            <person name="Tang D."/>
            <person name="Shen Q."/>
            <person name="Xue P."/>
            <person name="Zou S."/>
            <person name="Wang X."/>
            <person name="Liu X."/>
            <person name="Wang F."/>
            <person name="Yang Y."/>
            <person name="An X."/>
            <person name="Dong Z."/>
            <person name="Zhang K."/>
            <person name="Zhang X."/>
            <person name="Luo M.C."/>
            <person name="Dvorak J."/>
            <person name="Tong Y."/>
            <person name="Wang J."/>
            <person name="Yang H."/>
            <person name="Li Z."/>
            <person name="Wang D."/>
            <person name="Zhang A."/>
            <person name="Wang J."/>
        </authorList>
    </citation>
    <scope>NUCLEOTIDE SEQUENCE</scope>
    <source>
        <strain evidence="7">cv. G1812</strain>
    </source>
</reference>
<dbReference type="GO" id="GO:0016301">
    <property type="term" value="F:kinase activity"/>
    <property type="evidence" value="ECO:0007669"/>
    <property type="project" value="UniProtKB-KW"/>
</dbReference>
<accession>A0A8R7UNV4</accession>
<evidence type="ECO:0000313" key="7">
    <source>
        <dbReference type="Proteomes" id="UP000015106"/>
    </source>
</evidence>
<dbReference type="SMART" id="SM00046">
    <property type="entry name" value="DAGKc"/>
    <property type="match status" value="1"/>
</dbReference>
<dbReference type="Gramene" id="TuG1812G0500005091.01.T02">
    <property type="protein sequence ID" value="TuG1812G0500005091.01.T02"/>
    <property type="gene ID" value="TuG1812G0500005091.01"/>
</dbReference>
<dbReference type="GO" id="GO:0005739">
    <property type="term" value="C:mitochondrion"/>
    <property type="evidence" value="ECO:0007669"/>
    <property type="project" value="EnsemblPlants"/>
</dbReference>
<keyword evidence="1" id="KW-0808">Transferase</keyword>
<evidence type="ECO:0000256" key="1">
    <source>
        <dbReference type="ARBA" id="ARBA00022679"/>
    </source>
</evidence>
<dbReference type="PROSITE" id="PS50146">
    <property type="entry name" value="DAGK"/>
    <property type="match status" value="1"/>
</dbReference>
<gene>
    <name evidence="6" type="primary">LOC125511310</name>
</gene>
<dbReference type="PANTHER" id="PTHR12358">
    <property type="entry name" value="SPHINGOSINE KINASE"/>
    <property type="match status" value="1"/>
</dbReference>
<dbReference type="InterPro" id="IPR050187">
    <property type="entry name" value="Lipid_Phosphate_FormReg"/>
</dbReference>
<dbReference type="GO" id="GO:0009409">
    <property type="term" value="P:response to cold"/>
    <property type="evidence" value="ECO:0007669"/>
    <property type="project" value="EnsemblPlants"/>
</dbReference>
<keyword evidence="3" id="KW-0418">Kinase</keyword>
<evidence type="ECO:0000256" key="3">
    <source>
        <dbReference type="ARBA" id="ARBA00022777"/>
    </source>
</evidence>
<reference evidence="6" key="2">
    <citation type="submission" date="2018-03" db="EMBL/GenBank/DDBJ databases">
        <title>The Triticum urartu genome reveals the dynamic nature of wheat genome evolution.</title>
        <authorList>
            <person name="Ling H."/>
            <person name="Ma B."/>
            <person name="Shi X."/>
            <person name="Liu H."/>
            <person name="Dong L."/>
            <person name="Sun H."/>
            <person name="Cao Y."/>
            <person name="Gao Q."/>
            <person name="Zheng S."/>
            <person name="Li Y."/>
            <person name="Yu Y."/>
            <person name="Du H."/>
            <person name="Qi M."/>
            <person name="Li Y."/>
            <person name="Yu H."/>
            <person name="Cui Y."/>
            <person name="Wang N."/>
            <person name="Chen C."/>
            <person name="Wu H."/>
            <person name="Zhao Y."/>
            <person name="Zhang J."/>
            <person name="Li Y."/>
            <person name="Zhou W."/>
            <person name="Zhang B."/>
            <person name="Hu W."/>
            <person name="Eijk M."/>
            <person name="Tang J."/>
            <person name="Witsenboer H."/>
            <person name="Zhao S."/>
            <person name="Li Z."/>
            <person name="Zhang A."/>
            <person name="Wang D."/>
            <person name="Liang C."/>
        </authorList>
    </citation>
    <scope>NUCLEOTIDE SEQUENCE [LARGE SCALE GENOMIC DNA]</scope>
    <source>
        <strain evidence="6">cv. G1812</strain>
    </source>
</reference>
<dbReference type="AlphaFoldDB" id="A0A8R7UNV4"/>
<dbReference type="InterPro" id="IPR017438">
    <property type="entry name" value="ATP-NAD_kinase_N"/>
</dbReference>
<dbReference type="GO" id="GO:0016020">
    <property type="term" value="C:membrane"/>
    <property type="evidence" value="ECO:0007669"/>
    <property type="project" value="GOC"/>
</dbReference>
<sequence length="379" mass="41244">MASPATPRPALIRPRASRSRSQLGAVSLASDHAAATASSGRRRDFVFVVNPSGANGRTGKQWKQLLPFLHTRLADQCNICECITSGPSHAIDVTREAIKDGADAVIAVGGDGTLHEVVNGFFWKGSPVRALDRGPDHLTALGLIPLGTGSDFARTFGWSNDPRQAIDRIVRGVKSKLDIGMMEGPNGDPHFFINVADIHLSAKAGYFASMYKRFGNLCYVLGALRGFWGHTNRDLRIKVNGGEWRTVDKVTALCVGNAKYFGGGMKITPTVDPFSGDLQVVIIQDFKWYSFLLKLHRLYGGTHLTVNGVSSIRKKKPCMENTQILQKAYCFLCSQGRVQSVEVAEVVPNGDVFVQSDGEHFGFLPTKFSVLPGAVDFFS</sequence>
<evidence type="ECO:0000259" key="5">
    <source>
        <dbReference type="PROSITE" id="PS50146"/>
    </source>
</evidence>
<dbReference type="PANTHER" id="PTHR12358:SF54">
    <property type="entry name" value="SPHINGOSINE KINASE RELATED PROTEIN"/>
    <property type="match status" value="1"/>
</dbReference>
<evidence type="ECO:0000313" key="6">
    <source>
        <dbReference type="EnsemblPlants" id="TuG1812G0500005091.01.T02"/>
    </source>
</evidence>
<dbReference type="EnsemblPlants" id="TuG1812G0500005091.01.T02">
    <property type="protein sequence ID" value="TuG1812G0500005091.01.T02"/>
    <property type="gene ID" value="TuG1812G0500005091.01"/>
</dbReference>